<evidence type="ECO:0000313" key="9">
    <source>
        <dbReference type="EMBL" id="KRF81618.1"/>
    </source>
</evidence>
<dbReference type="InParanoid" id="A0A0Q9WAU5"/>
<dbReference type="Pfam" id="PF13091">
    <property type="entry name" value="PLDc_2"/>
    <property type="match status" value="1"/>
</dbReference>
<keyword evidence="7" id="KW-0472">Membrane</keyword>
<keyword evidence="1" id="KW-0378">Hydrolase</keyword>
<dbReference type="OrthoDB" id="5205528at2759"/>
<reference evidence="9 10" key="1">
    <citation type="journal article" date="2007" name="Nature">
        <title>Evolution of genes and genomes on the Drosophila phylogeny.</title>
        <authorList>
            <consortium name="Drosophila 12 Genomes Consortium"/>
            <person name="Clark A.G."/>
            <person name="Eisen M.B."/>
            <person name="Smith D.R."/>
            <person name="Bergman C.M."/>
            <person name="Oliver B."/>
            <person name="Markow T.A."/>
            <person name="Kaufman T.C."/>
            <person name="Kellis M."/>
            <person name="Gelbart W."/>
            <person name="Iyer V.N."/>
            <person name="Pollard D.A."/>
            <person name="Sackton T.B."/>
            <person name="Larracuente A.M."/>
            <person name="Singh N.D."/>
            <person name="Abad J.P."/>
            <person name="Abt D.N."/>
            <person name="Adryan B."/>
            <person name="Aguade M."/>
            <person name="Akashi H."/>
            <person name="Anderson W.W."/>
            <person name="Aquadro C.F."/>
            <person name="Ardell D.H."/>
            <person name="Arguello R."/>
            <person name="Artieri C.G."/>
            <person name="Barbash D.A."/>
            <person name="Barker D."/>
            <person name="Barsanti P."/>
            <person name="Batterham P."/>
            <person name="Batzoglou S."/>
            <person name="Begun D."/>
            <person name="Bhutkar A."/>
            <person name="Blanco E."/>
            <person name="Bosak S.A."/>
            <person name="Bradley R.K."/>
            <person name="Brand A.D."/>
            <person name="Brent M.R."/>
            <person name="Brooks A.N."/>
            <person name="Brown R.H."/>
            <person name="Butlin R.K."/>
            <person name="Caggese C."/>
            <person name="Calvi B.R."/>
            <person name="Bernardo de Carvalho A."/>
            <person name="Caspi A."/>
            <person name="Castrezana S."/>
            <person name="Celniker S.E."/>
            <person name="Chang J.L."/>
            <person name="Chapple C."/>
            <person name="Chatterji S."/>
            <person name="Chinwalla A."/>
            <person name="Civetta A."/>
            <person name="Clifton S.W."/>
            <person name="Comeron J.M."/>
            <person name="Costello J.C."/>
            <person name="Coyne J.A."/>
            <person name="Daub J."/>
            <person name="David R.G."/>
            <person name="Delcher A.L."/>
            <person name="Delehaunty K."/>
            <person name="Do C.B."/>
            <person name="Ebling H."/>
            <person name="Edwards K."/>
            <person name="Eickbush T."/>
            <person name="Evans J.D."/>
            <person name="Filipski A."/>
            <person name="Findeiss S."/>
            <person name="Freyhult E."/>
            <person name="Fulton L."/>
            <person name="Fulton R."/>
            <person name="Garcia A.C."/>
            <person name="Gardiner A."/>
            <person name="Garfield D.A."/>
            <person name="Garvin B.E."/>
            <person name="Gibson G."/>
            <person name="Gilbert D."/>
            <person name="Gnerre S."/>
            <person name="Godfrey J."/>
            <person name="Good R."/>
            <person name="Gotea V."/>
            <person name="Gravely B."/>
            <person name="Greenberg A.J."/>
            <person name="Griffiths-Jones S."/>
            <person name="Gross S."/>
            <person name="Guigo R."/>
            <person name="Gustafson E.A."/>
            <person name="Haerty W."/>
            <person name="Hahn M.W."/>
            <person name="Halligan D.L."/>
            <person name="Halpern A.L."/>
            <person name="Halter G.M."/>
            <person name="Han M.V."/>
            <person name="Heger A."/>
            <person name="Hillier L."/>
            <person name="Hinrichs A.S."/>
            <person name="Holmes I."/>
            <person name="Hoskins R.A."/>
            <person name="Hubisz M.J."/>
            <person name="Hultmark D."/>
            <person name="Huntley M.A."/>
            <person name="Jaffe D.B."/>
            <person name="Jagadeeshan S."/>
            <person name="Jeck W.R."/>
            <person name="Johnson J."/>
            <person name="Jones C.D."/>
            <person name="Jordan W.C."/>
            <person name="Karpen G.H."/>
            <person name="Kataoka E."/>
            <person name="Keightley P.D."/>
            <person name="Kheradpour P."/>
            <person name="Kirkness E.F."/>
            <person name="Koerich L.B."/>
            <person name="Kristiansen K."/>
            <person name="Kudrna D."/>
            <person name="Kulathinal R.J."/>
            <person name="Kumar S."/>
            <person name="Kwok R."/>
            <person name="Lander E."/>
            <person name="Langley C.H."/>
            <person name="Lapoint R."/>
            <person name="Lazzaro B.P."/>
            <person name="Lee S.J."/>
            <person name="Levesque L."/>
            <person name="Li R."/>
            <person name="Lin C.F."/>
            <person name="Lin M.F."/>
            <person name="Lindblad-Toh K."/>
            <person name="Llopart A."/>
            <person name="Long M."/>
            <person name="Low L."/>
            <person name="Lozovsky E."/>
            <person name="Lu J."/>
            <person name="Luo M."/>
            <person name="Machado C.A."/>
            <person name="Makalowski W."/>
            <person name="Marzo M."/>
            <person name="Matsuda M."/>
            <person name="Matzkin L."/>
            <person name="McAllister B."/>
            <person name="McBride C.S."/>
            <person name="McKernan B."/>
            <person name="McKernan K."/>
            <person name="Mendez-Lago M."/>
            <person name="Minx P."/>
            <person name="Mollenhauer M.U."/>
            <person name="Montooth K."/>
            <person name="Mount S.M."/>
            <person name="Mu X."/>
            <person name="Myers E."/>
            <person name="Negre B."/>
            <person name="Newfeld S."/>
            <person name="Nielsen R."/>
            <person name="Noor M.A."/>
            <person name="O'Grady P."/>
            <person name="Pachter L."/>
            <person name="Papaceit M."/>
            <person name="Parisi M.J."/>
            <person name="Parisi M."/>
            <person name="Parts L."/>
            <person name="Pedersen J.S."/>
            <person name="Pesole G."/>
            <person name="Phillippy A.M."/>
            <person name="Ponting C.P."/>
            <person name="Pop M."/>
            <person name="Porcelli D."/>
            <person name="Powell J.R."/>
            <person name="Prohaska S."/>
            <person name="Pruitt K."/>
            <person name="Puig M."/>
            <person name="Quesneville H."/>
            <person name="Ram K.R."/>
            <person name="Rand D."/>
            <person name="Rasmussen M.D."/>
            <person name="Reed L.K."/>
            <person name="Reenan R."/>
            <person name="Reily A."/>
            <person name="Remington K.A."/>
            <person name="Rieger T.T."/>
            <person name="Ritchie M.G."/>
            <person name="Robin C."/>
            <person name="Rogers Y.H."/>
            <person name="Rohde C."/>
            <person name="Rozas J."/>
            <person name="Rubenfield M.J."/>
            <person name="Ruiz A."/>
            <person name="Russo S."/>
            <person name="Salzberg S.L."/>
            <person name="Sanchez-Gracia A."/>
            <person name="Saranga D.J."/>
            <person name="Sato H."/>
            <person name="Schaeffer S.W."/>
            <person name="Schatz M.C."/>
            <person name="Schlenke T."/>
            <person name="Schwartz R."/>
            <person name="Segarra C."/>
            <person name="Singh R.S."/>
            <person name="Sirot L."/>
            <person name="Sirota M."/>
            <person name="Sisneros N.B."/>
            <person name="Smith C.D."/>
            <person name="Smith T.F."/>
            <person name="Spieth J."/>
            <person name="Stage D.E."/>
            <person name="Stark A."/>
            <person name="Stephan W."/>
            <person name="Strausberg R.L."/>
            <person name="Strempel S."/>
            <person name="Sturgill D."/>
            <person name="Sutton G."/>
            <person name="Sutton G.G."/>
            <person name="Tao W."/>
            <person name="Teichmann S."/>
            <person name="Tobari Y.N."/>
            <person name="Tomimura Y."/>
            <person name="Tsolas J.M."/>
            <person name="Valente V.L."/>
            <person name="Venter E."/>
            <person name="Venter J.C."/>
            <person name="Vicario S."/>
            <person name="Vieira F.G."/>
            <person name="Vilella A.J."/>
            <person name="Villasante A."/>
            <person name="Walenz B."/>
            <person name="Wang J."/>
            <person name="Wasserman M."/>
            <person name="Watts T."/>
            <person name="Wilson D."/>
            <person name="Wilson R.K."/>
            <person name="Wing R.A."/>
            <person name="Wolfner M.F."/>
            <person name="Wong A."/>
            <person name="Wong G.K."/>
            <person name="Wu C.I."/>
            <person name="Wu G."/>
            <person name="Yamamoto D."/>
            <person name="Yang H.P."/>
            <person name="Yang S.P."/>
            <person name="Yorke J.A."/>
            <person name="Yoshida K."/>
            <person name="Zdobnov E."/>
            <person name="Zhang P."/>
            <person name="Zhang Y."/>
            <person name="Zimin A.V."/>
            <person name="Baldwin J."/>
            <person name="Abdouelleil A."/>
            <person name="Abdulkadir J."/>
            <person name="Abebe A."/>
            <person name="Abera B."/>
            <person name="Abreu J."/>
            <person name="Acer S.C."/>
            <person name="Aftuck L."/>
            <person name="Alexander A."/>
            <person name="An P."/>
            <person name="Anderson E."/>
            <person name="Anderson S."/>
            <person name="Arachi H."/>
            <person name="Azer M."/>
            <person name="Bachantsang P."/>
            <person name="Barry A."/>
            <person name="Bayul T."/>
            <person name="Berlin A."/>
            <person name="Bessette D."/>
            <person name="Bloom T."/>
            <person name="Blye J."/>
            <person name="Boguslavskiy L."/>
            <person name="Bonnet C."/>
            <person name="Boukhgalter B."/>
            <person name="Bourzgui I."/>
            <person name="Brown A."/>
            <person name="Cahill P."/>
            <person name="Channer S."/>
            <person name="Cheshatsang Y."/>
            <person name="Chuda L."/>
            <person name="Citroen M."/>
            <person name="Collymore A."/>
            <person name="Cooke P."/>
            <person name="Costello M."/>
            <person name="D'Aco K."/>
            <person name="Daza R."/>
            <person name="De Haan G."/>
            <person name="DeGray S."/>
            <person name="DeMaso C."/>
            <person name="Dhargay N."/>
            <person name="Dooley K."/>
            <person name="Dooley E."/>
            <person name="Doricent M."/>
            <person name="Dorje P."/>
            <person name="Dorjee K."/>
            <person name="Dupes A."/>
            <person name="Elong R."/>
            <person name="Falk J."/>
            <person name="Farina A."/>
            <person name="Faro S."/>
            <person name="Ferguson D."/>
            <person name="Fisher S."/>
            <person name="Foley C.D."/>
            <person name="Franke A."/>
            <person name="Friedrich D."/>
            <person name="Gadbois L."/>
            <person name="Gearin G."/>
            <person name="Gearin C.R."/>
            <person name="Giannoukos G."/>
            <person name="Goode T."/>
            <person name="Graham J."/>
            <person name="Grandbois E."/>
            <person name="Grewal S."/>
            <person name="Gyaltsen K."/>
            <person name="Hafez N."/>
            <person name="Hagos B."/>
            <person name="Hall J."/>
            <person name="Henson C."/>
            <person name="Hollinger A."/>
            <person name="Honan T."/>
            <person name="Huard M.D."/>
            <person name="Hughes L."/>
            <person name="Hurhula B."/>
            <person name="Husby M.E."/>
            <person name="Kamat A."/>
            <person name="Kanga B."/>
            <person name="Kashin S."/>
            <person name="Khazanovich D."/>
            <person name="Kisner P."/>
            <person name="Lance K."/>
            <person name="Lara M."/>
            <person name="Lee W."/>
            <person name="Lennon N."/>
            <person name="Letendre F."/>
            <person name="LeVine R."/>
            <person name="Lipovsky A."/>
            <person name="Liu X."/>
            <person name="Liu J."/>
            <person name="Liu S."/>
            <person name="Lokyitsang T."/>
            <person name="Lokyitsang Y."/>
            <person name="Lubonja R."/>
            <person name="Lui A."/>
            <person name="MacDonald P."/>
            <person name="Magnisalis V."/>
            <person name="Maru K."/>
            <person name="Matthews C."/>
            <person name="McCusker W."/>
            <person name="McDonough S."/>
            <person name="Mehta T."/>
            <person name="Meldrim J."/>
            <person name="Meneus L."/>
            <person name="Mihai O."/>
            <person name="Mihalev A."/>
            <person name="Mihova T."/>
            <person name="Mittelman R."/>
            <person name="Mlenga V."/>
            <person name="Montmayeur A."/>
            <person name="Mulrain L."/>
            <person name="Navidi A."/>
            <person name="Naylor J."/>
            <person name="Negash T."/>
            <person name="Nguyen T."/>
            <person name="Nguyen N."/>
            <person name="Nicol R."/>
            <person name="Norbu C."/>
            <person name="Norbu N."/>
            <person name="Novod N."/>
            <person name="O'Neill B."/>
            <person name="Osman S."/>
            <person name="Markiewicz E."/>
            <person name="Oyono O.L."/>
            <person name="Patti C."/>
            <person name="Phunkhang P."/>
            <person name="Pierre F."/>
            <person name="Priest M."/>
            <person name="Raghuraman S."/>
            <person name="Rege F."/>
            <person name="Reyes R."/>
            <person name="Rise C."/>
            <person name="Rogov P."/>
            <person name="Ross K."/>
            <person name="Ryan E."/>
            <person name="Settipalli S."/>
            <person name="Shea T."/>
            <person name="Sherpa N."/>
            <person name="Shi L."/>
            <person name="Shih D."/>
            <person name="Sparrow T."/>
            <person name="Spaulding J."/>
            <person name="Stalker J."/>
            <person name="Stange-Thomann N."/>
            <person name="Stavropoulos S."/>
            <person name="Stone C."/>
            <person name="Strader C."/>
            <person name="Tesfaye S."/>
            <person name="Thomson T."/>
            <person name="Thoulutsang Y."/>
            <person name="Thoulutsang D."/>
            <person name="Topham K."/>
            <person name="Topping I."/>
            <person name="Tsamla T."/>
            <person name="Vassiliev H."/>
            <person name="Vo A."/>
            <person name="Wangchuk T."/>
            <person name="Wangdi T."/>
            <person name="Weiand M."/>
            <person name="Wilkinson J."/>
            <person name="Wilson A."/>
            <person name="Yadav S."/>
            <person name="Young G."/>
            <person name="Yu Q."/>
            <person name="Zembek L."/>
            <person name="Zhong D."/>
            <person name="Zimmer A."/>
            <person name="Zwirko Z."/>
            <person name="Jaffe D.B."/>
            <person name="Alvarez P."/>
            <person name="Brockman W."/>
            <person name="Butler J."/>
            <person name="Chin C."/>
            <person name="Gnerre S."/>
            <person name="Grabherr M."/>
            <person name="Kleber M."/>
            <person name="Mauceli E."/>
            <person name="MacCallum I."/>
        </authorList>
    </citation>
    <scope>NUCLEOTIDE SEQUENCE [LARGE SCALE GENOMIC DNA]</scope>
    <source>
        <strain evidence="10">Tucson 15010-1051.87</strain>
    </source>
</reference>
<dbReference type="EMBL" id="CH940649">
    <property type="protein sequence ID" value="KRF81618.1"/>
    <property type="molecule type" value="Genomic_DNA"/>
</dbReference>
<accession>A0A0Q9WAU5</accession>
<evidence type="ECO:0000259" key="8">
    <source>
        <dbReference type="Pfam" id="PF13091"/>
    </source>
</evidence>
<evidence type="ECO:0000256" key="1">
    <source>
        <dbReference type="ARBA" id="ARBA00022801"/>
    </source>
</evidence>
<sequence>MYVWFNSQPKWTAITIAAATVVVSRLIYATIKYVRSRKSEVLNILIFNELSGSCAAKHSGRAPFKCRNKYCTKSHIQSIVHQIDQAQHSIDIAIYTFTIIELLEACKRALRRGVTIRAISDHEMICSSGSKVSSLNRLGVEVRMPRTTAMMHHKFMVIDGRARVNDLRLKDRKAKPRACQSVVVYGSTNWTLQGFNGNCENCVITSDKQMTEQFQTEFDRMWKSFEYSSCKVKTCIK</sequence>
<evidence type="ECO:0000256" key="4">
    <source>
        <dbReference type="ARBA" id="ARBA00038012"/>
    </source>
</evidence>
<evidence type="ECO:0000256" key="5">
    <source>
        <dbReference type="ARBA" id="ARBA00040549"/>
    </source>
</evidence>
<evidence type="ECO:0000313" key="10">
    <source>
        <dbReference type="Proteomes" id="UP000008792"/>
    </source>
</evidence>
<organism evidence="9 10">
    <name type="scientific">Drosophila virilis</name>
    <name type="common">Fruit fly</name>
    <dbReference type="NCBI Taxonomy" id="7244"/>
    <lineage>
        <taxon>Eukaryota</taxon>
        <taxon>Metazoa</taxon>
        <taxon>Ecdysozoa</taxon>
        <taxon>Arthropoda</taxon>
        <taxon>Hexapoda</taxon>
        <taxon>Insecta</taxon>
        <taxon>Pterygota</taxon>
        <taxon>Neoptera</taxon>
        <taxon>Endopterygota</taxon>
        <taxon>Diptera</taxon>
        <taxon>Brachycera</taxon>
        <taxon>Muscomorpha</taxon>
        <taxon>Ephydroidea</taxon>
        <taxon>Drosophilidae</taxon>
        <taxon>Drosophila</taxon>
    </lineage>
</organism>
<dbReference type="AlphaFoldDB" id="A0A0Q9WAU5"/>
<keyword evidence="7" id="KW-0812">Transmembrane</keyword>
<evidence type="ECO:0000256" key="3">
    <source>
        <dbReference type="ARBA" id="ARBA00023098"/>
    </source>
</evidence>
<dbReference type="GO" id="GO:0016042">
    <property type="term" value="P:lipid catabolic process"/>
    <property type="evidence" value="ECO:0007669"/>
    <property type="project" value="UniProtKB-KW"/>
</dbReference>
<evidence type="ECO:0000256" key="2">
    <source>
        <dbReference type="ARBA" id="ARBA00022963"/>
    </source>
</evidence>
<dbReference type="Gene3D" id="3.30.870.10">
    <property type="entry name" value="Endonuclease Chain A"/>
    <property type="match status" value="1"/>
</dbReference>
<dbReference type="SMR" id="A0A0Q9WAU5"/>
<comment type="similarity">
    <text evidence="4">Belongs to the phospholipase D family. MitoPLD/Zucchini subfamily.</text>
</comment>
<name>A0A0Q9WAU5_DROVI</name>
<dbReference type="GO" id="GO:0016891">
    <property type="term" value="F:RNA endonuclease activity producing 5'-phosphomonoesters, hydrolytic mechanism"/>
    <property type="evidence" value="ECO:0007669"/>
    <property type="project" value="TreeGrafter"/>
</dbReference>
<dbReference type="KEGG" id="dvi:6627863"/>
<dbReference type="InterPro" id="IPR051406">
    <property type="entry name" value="PLD_domain"/>
</dbReference>
<dbReference type="GO" id="GO:0034587">
    <property type="term" value="P:piRNA processing"/>
    <property type="evidence" value="ECO:0007669"/>
    <property type="project" value="TreeGrafter"/>
</dbReference>
<dbReference type="InterPro" id="IPR025202">
    <property type="entry name" value="PLD-like_dom"/>
</dbReference>
<dbReference type="STRING" id="7244.A0A0Q9WAU5"/>
<keyword evidence="7" id="KW-1133">Transmembrane helix</keyword>
<dbReference type="SUPFAM" id="SSF56024">
    <property type="entry name" value="Phospholipase D/nuclease"/>
    <property type="match status" value="1"/>
</dbReference>
<dbReference type="FunCoup" id="A0A0Q9WAU5">
    <property type="interactions" value="134"/>
</dbReference>
<dbReference type="Proteomes" id="UP000008792">
    <property type="component" value="Unassembled WGS sequence"/>
</dbReference>
<keyword evidence="3" id="KW-0443">Lipid metabolism</keyword>
<keyword evidence="10" id="KW-1185">Reference proteome</keyword>
<evidence type="ECO:0000256" key="7">
    <source>
        <dbReference type="SAM" id="Phobius"/>
    </source>
</evidence>
<evidence type="ECO:0000256" key="6">
    <source>
        <dbReference type="ARBA" id="ARBA00043167"/>
    </source>
</evidence>
<dbReference type="PANTHER" id="PTHR43856">
    <property type="entry name" value="CARDIOLIPIN HYDROLASE"/>
    <property type="match status" value="1"/>
</dbReference>
<protein>
    <recommendedName>
        <fullName evidence="5">Mitochondrial cardiolipin hydrolase</fullName>
    </recommendedName>
    <alternativeName>
        <fullName evidence="6">Mitochondrial phospholipase</fullName>
    </alternativeName>
</protein>
<proteinExistence type="inferred from homology"/>
<gene>
    <name evidence="9" type="primary">Dvir\GJ22526</name>
    <name evidence="9" type="ORF">Dvir_GJ22526</name>
</gene>
<feature type="domain" description="Phospholipase D-like" evidence="8">
    <location>
        <begin position="79"/>
        <end position="222"/>
    </location>
</feature>
<dbReference type="GO" id="GO:0005739">
    <property type="term" value="C:mitochondrion"/>
    <property type="evidence" value="ECO:0007669"/>
    <property type="project" value="TreeGrafter"/>
</dbReference>
<dbReference type="PANTHER" id="PTHR43856:SF1">
    <property type="entry name" value="MITOCHONDRIAL CARDIOLIPIN HYDROLASE"/>
    <property type="match status" value="1"/>
</dbReference>
<feature type="transmembrane region" description="Helical" evidence="7">
    <location>
        <begin position="12"/>
        <end position="31"/>
    </location>
</feature>
<keyword evidence="2" id="KW-0442">Lipid degradation</keyword>